<evidence type="ECO:0000256" key="1">
    <source>
        <dbReference type="SAM" id="MobiDB-lite"/>
    </source>
</evidence>
<dbReference type="EMBL" id="BMNE01000003">
    <property type="protein sequence ID" value="GGN79223.1"/>
    <property type="molecule type" value="Genomic_DNA"/>
</dbReference>
<protein>
    <submittedName>
        <fullName evidence="2">Uncharacterized protein</fullName>
    </submittedName>
</protein>
<proteinExistence type="predicted"/>
<comment type="caution">
    <text evidence="2">The sequence shown here is derived from an EMBL/GenBank/DDBJ whole genome shotgun (WGS) entry which is preliminary data.</text>
</comment>
<gene>
    <name evidence="2" type="ORF">GCM10011610_27460</name>
</gene>
<reference evidence="3" key="1">
    <citation type="journal article" date="2019" name="Int. J. Syst. Evol. Microbiol.">
        <title>The Global Catalogue of Microorganisms (GCM) 10K type strain sequencing project: providing services to taxonomists for standard genome sequencing and annotation.</title>
        <authorList>
            <consortium name="The Broad Institute Genomics Platform"/>
            <consortium name="The Broad Institute Genome Sequencing Center for Infectious Disease"/>
            <person name="Wu L."/>
            <person name="Ma J."/>
        </authorList>
    </citation>
    <scope>NUCLEOTIDE SEQUENCE [LARGE SCALE GENOMIC DNA]</scope>
    <source>
        <strain evidence="3">CGMCC 4.7329</strain>
    </source>
</reference>
<dbReference type="Proteomes" id="UP000658127">
    <property type="component" value="Unassembled WGS sequence"/>
</dbReference>
<evidence type="ECO:0000313" key="2">
    <source>
        <dbReference type="EMBL" id="GGN79223.1"/>
    </source>
</evidence>
<keyword evidence="3" id="KW-1185">Reference proteome</keyword>
<feature type="region of interest" description="Disordered" evidence="1">
    <location>
        <begin position="77"/>
        <end position="104"/>
    </location>
</feature>
<name>A0ABQ2KGZ8_9NOCA</name>
<sequence length="131" mass="14211">MPTENATARQGTSAAVEPRVICWPEPSPLDTWWTEIMDGVPPPHHALSPVAASEHCAAMAIRASPLTGRAEFIHPPRGGWRLCPPTERRASGVRPATSPRPFGNEFEQWSKSVVSGVDILDVGVYSRCRSG</sequence>
<evidence type="ECO:0000313" key="3">
    <source>
        <dbReference type="Proteomes" id="UP000658127"/>
    </source>
</evidence>
<accession>A0ABQ2KGZ8</accession>
<organism evidence="2 3">
    <name type="scientific">Nocardia rhizosphaerihabitans</name>
    <dbReference type="NCBI Taxonomy" id="1691570"/>
    <lineage>
        <taxon>Bacteria</taxon>
        <taxon>Bacillati</taxon>
        <taxon>Actinomycetota</taxon>
        <taxon>Actinomycetes</taxon>
        <taxon>Mycobacteriales</taxon>
        <taxon>Nocardiaceae</taxon>
        <taxon>Nocardia</taxon>
    </lineage>
</organism>